<evidence type="ECO:0000256" key="6">
    <source>
        <dbReference type="ARBA" id="ARBA00023002"/>
    </source>
</evidence>
<dbReference type="InterPro" id="IPR050641">
    <property type="entry name" value="RIFMO-like"/>
</dbReference>
<dbReference type="GO" id="GO:0016709">
    <property type="term" value="F:oxidoreductase activity, acting on paired donors, with incorporation or reduction of molecular oxygen, NAD(P)H as one donor, and incorporation of one atom of oxygen"/>
    <property type="evidence" value="ECO:0007669"/>
    <property type="project" value="UniProtKB-ARBA"/>
</dbReference>
<dbReference type="Pfam" id="PF01494">
    <property type="entry name" value="FAD_binding_3"/>
    <property type="match status" value="1"/>
</dbReference>
<dbReference type="Gene3D" id="3.30.9.10">
    <property type="entry name" value="D-Amino Acid Oxidase, subunit A, domain 2"/>
    <property type="match status" value="1"/>
</dbReference>
<sequence>MQYHRNGFKPGNYQIPDEVRKPYPNPPVTDLPSEVDVLIVGCGPAGLTMARQMAEFSDITTCIVDLEPGPLLFGRADGISCRTMEIMEAFNSSEMVVKETYQLRQNAFWEPDSDHPENIKRTHKISDARIGLSEFTHGIVNQARLHELLLEGMKHSVTALEPHYCRKLLELDLDSNLTQDLDAHPITATFERVDAGQAGKQETIKARYVVGTDGARSIVRRSLGIELKGDSANKAWGVMDVLVVTDFPDIRVKSFIQSKDHGAVMLIPREGGYLVRMYVELDLLEKGQRAASVKLTEKDIIAKMQRIYHPYTVDVKEVAWWSIYEVGQRVAERFDDRPLDADENQIPRAFVAGDACHTHSPKGGWGLNTSLPDTFNLGWKMAAVLQGRSHPKLLQTYSPERRKVAEQLIDADRQLSRLVATQPSAKQLAGDQRKTNTTDIEAFMARQNGFVAGTAIGYYPSYICTGQANQELATGFNIGQRFHSAIAVRVADGRPQHLGHLVKADGRWRIFLFGNQQNPADASSDTAKLIDFLAEDAASPVLKYTPKSADIDSVIDVYAVFQQQDLAIEDMPDYLWPAKGKYGLRDYEKVFHAEEGNDIFEQRGVDRASGCMVVVRPDQHVANILPLNAHGELAAFFDEFMLPQR</sequence>
<dbReference type="InterPro" id="IPR038220">
    <property type="entry name" value="PHOX_C_sf"/>
</dbReference>
<dbReference type="eggNOG" id="COG0654">
    <property type="taxonomic scope" value="Bacteria"/>
</dbReference>
<name>B8KRQ0_9GAMM</name>
<dbReference type="NCBIfam" id="NF006144">
    <property type="entry name" value="PRK08294.1"/>
    <property type="match status" value="1"/>
</dbReference>
<reference evidence="11" key="1">
    <citation type="journal article" date="2013" name="BMC Microbiol.">
        <title>Taxonomy and evolution of bacteriochlorophyll a-containing members of the OM60/NOR5 clade of marine gammaproteobacteria: description of Luminiphilus syltensis gen. nov., sp. nov., reclassification of Haliea rubra as Pseudohaliea rubra gen. nov., comb. nov., and emendation of Chromatocurvus halotolerans.</title>
        <authorList>
            <person name="Spring S."/>
            <person name="Riedel T."/>
            <person name="Sproer C."/>
            <person name="Yan S."/>
            <person name="Harder J."/>
            <person name="Fuchs B.M."/>
        </authorList>
    </citation>
    <scope>NUCLEOTIDE SEQUENCE [LARGE SCALE GENOMIC DNA]</scope>
    <source>
        <strain evidence="11">NOR51-B</strain>
    </source>
</reference>
<accession>B8KRQ0</accession>
<dbReference type="CDD" id="cd02979">
    <property type="entry name" value="PHOX_C"/>
    <property type="match status" value="1"/>
</dbReference>
<evidence type="ECO:0000256" key="1">
    <source>
        <dbReference type="ARBA" id="ARBA00001974"/>
    </source>
</evidence>
<dbReference type="GO" id="GO:0071949">
    <property type="term" value="F:FAD binding"/>
    <property type="evidence" value="ECO:0007669"/>
    <property type="project" value="InterPro"/>
</dbReference>
<keyword evidence="10" id="KW-0503">Monooxygenase</keyword>
<feature type="domain" description="FAD-binding" evidence="8">
    <location>
        <begin position="34"/>
        <end position="411"/>
    </location>
</feature>
<proteinExistence type="inferred from homology"/>
<dbReference type="HOGENOM" id="CLU_009665_9_2_6"/>
<dbReference type="SUPFAM" id="SSF54373">
    <property type="entry name" value="FAD-linked reductases, C-terminal domain"/>
    <property type="match status" value="1"/>
</dbReference>
<comment type="similarity">
    <text evidence="2">Belongs to the PheA/TfdB FAD monooxygenase family.</text>
</comment>
<evidence type="ECO:0000259" key="8">
    <source>
        <dbReference type="Pfam" id="PF01494"/>
    </source>
</evidence>
<evidence type="ECO:0000259" key="9">
    <source>
        <dbReference type="Pfam" id="PF07976"/>
    </source>
</evidence>
<dbReference type="PANTHER" id="PTHR43004:SF19">
    <property type="entry name" value="BINDING MONOOXYGENASE, PUTATIVE (JCVI)-RELATED"/>
    <property type="match status" value="1"/>
</dbReference>
<comment type="function">
    <text evidence="7">Serves to protect the cell against DNA damage by alkyl hydroperoxides. It can use either NADH or NADPH as electron donor for direct reduction of redox dyes or of alkyl hydroperoxides when combined with the AhpC protein.</text>
</comment>
<organism evidence="10 11">
    <name type="scientific">Luminiphilus syltensis NOR5-1B</name>
    <dbReference type="NCBI Taxonomy" id="565045"/>
    <lineage>
        <taxon>Bacteria</taxon>
        <taxon>Pseudomonadati</taxon>
        <taxon>Pseudomonadota</taxon>
        <taxon>Gammaproteobacteria</taxon>
        <taxon>Cellvibrionales</taxon>
        <taxon>Halieaceae</taxon>
        <taxon>Luminiphilus</taxon>
    </lineage>
</organism>
<dbReference type="Gene3D" id="3.40.30.20">
    <property type="match status" value="1"/>
</dbReference>
<keyword evidence="6 10" id="KW-0560">Oxidoreductase</keyword>
<evidence type="ECO:0000313" key="10">
    <source>
        <dbReference type="EMBL" id="EED34888.1"/>
    </source>
</evidence>
<dbReference type="Proteomes" id="UP000004699">
    <property type="component" value="Unassembled WGS sequence"/>
</dbReference>
<dbReference type="SUPFAM" id="SSF51905">
    <property type="entry name" value="FAD/NAD(P)-binding domain"/>
    <property type="match status" value="1"/>
</dbReference>
<dbReference type="InterPro" id="IPR012941">
    <property type="entry name" value="Phe_hydrox_C_dim_dom"/>
</dbReference>
<dbReference type="SUPFAM" id="SSF52833">
    <property type="entry name" value="Thioredoxin-like"/>
    <property type="match status" value="1"/>
</dbReference>
<evidence type="ECO:0000313" key="11">
    <source>
        <dbReference type="Proteomes" id="UP000004699"/>
    </source>
</evidence>
<feature type="domain" description="Phenol hydroxylase-like C-terminal dimerisation" evidence="9">
    <location>
        <begin position="458"/>
        <end position="644"/>
    </location>
</feature>
<dbReference type="InterPro" id="IPR002938">
    <property type="entry name" value="FAD-bd"/>
</dbReference>
<dbReference type="STRING" id="565045.NOR51B_828"/>
<gene>
    <name evidence="10" type="ORF">NOR51B_828</name>
</gene>
<keyword evidence="5" id="KW-0274">FAD</keyword>
<keyword evidence="4" id="KW-0285">Flavoprotein</keyword>
<dbReference type="PRINTS" id="PR00420">
    <property type="entry name" value="RNGMNOXGNASE"/>
</dbReference>
<protein>
    <recommendedName>
        <fullName evidence="3">Alkyl hydroperoxide reductase subunit F</fullName>
    </recommendedName>
</protein>
<evidence type="ECO:0000256" key="7">
    <source>
        <dbReference type="ARBA" id="ARBA00024806"/>
    </source>
</evidence>
<evidence type="ECO:0000256" key="2">
    <source>
        <dbReference type="ARBA" id="ARBA00007801"/>
    </source>
</evidence>
<dbReference type="PANTHER" id="PTHR43004">
    <property type="entry name" value="TRK SYSTEM POTASSIUM UPTAKE PROTEIN"/>
    <property type="match status" value="1"/>
</dbReference>
<evidence type="ECO:0000256" key="3">
    <source>
        <dbReference type="ARBA" id="ARBA00020059"/>
    </source>
</evidence>
<keyword evidence="11" id="KW-1185">Reference proteome</keyword>
<comment type="cofactor">
    <cofactor evidence="1">
        <name>FAD</name>
        <dbReference type="ChEBI" id="CHEBI:57692"/>
    </cofactor>
</comment>
<dbReference type="OrthoDB" id="8672648at2"/>
<dbReference type="Gene3D" id="3.50.50.60">
    <property type="entry name" value="FAD/NAD(P)-binding domain"/>
    <property type="match status" value="1"/>
</dbReference>
<dbReference type="EMBL" id="DS999411">
    <property type="protein sequence ID" value="EED34888.1"/>
    <property type="molecule type" value="Genomic_DNA"/>
</dbReference>
<dbReference type="InterPro" id="IPR036249">
    <property type="entry name" value="Thioredoxin-like_sf"/>
</dbReference>
<evidence type="ECO:0000256" key="5">
    <source>
        <dbReference type="ARBA" id="ARBA00022827"/>
    </source>
</evidence>
<dbReference type="Pfam" id="PF07976">
    <property type="entry name" value="Phe_hydrox_dim"/>
    <property type="match status" value="1"/>
</dbReference>
<dbReference type="RefSeq" id="WP_009019635.1">
    <property type="nucleotide sequence ID" value="NZ_DS999411.1"/>
</dbReference>
<evidence type="ECO:0000256" key="4">
    <source>
        <dbReference type="ARBA" id="ARBA00022630"/>
    </source>
</evidence>
<dbReference type="AlphaFoldDB" id="B8KRQ0"/>
<dbReference type="InterPro" id="IPR036188">
    <property type="entry name" value="FAD/NAD-bd_sf"/>
</dbReference>